<dbReference type="EMBL" id="CM001221">
    <property type="protein sequence ID" value="AES95737.2"/>
    <property type="molecule type" value="Genomic_DNA"/>
</dbReference>
<dbReference type="GO" id="GO:0016020">
    <property type="term" value="C:membrane"/>
    <property type="evidence" value="ECO:0000318"/>
    <property type="project" value="GO_Central"/>
</dbReference>
<dbReference type="PANTHER" id="PTHR24177">
    <property type="entry name" value="CASKIN"/>
    <property type="match status" value="1"/>
</dbReference>
<keyword evidence="3" id="KW-1133">Transmembrane helix</keyword>
<accession>A0A0C3XFF2</accession>
<gene>
    <name evidence="5" type="ordered locus">MTR_5g028930</name>
</gene>
<evidence type="ECO:0000256" key="3">
    <source>
        <dbReference type="SAM" id="Phobius"/>
    </source>
</evidence>
<organism evidence="5 7">
    <name type="scientific">Medicago truncatula</name>
    <name type="common">Barrel medic</name>
    <name type="synonym">Medicago tribuloides</name>
    <dbReference type="NCBI Taxonomy" id="3880"/>
    <lineage>
        <taxon>Eukaryota</taxon>
        <taxon>Viridiplantae</taxon>
        <taxon>Streptophyta</taxon>
        <taxon>Embryophyta</taxon>
        <taxon>Tracheophyta</taxon>
        <taxon>Spermatophyta</taxon>
        <taxon>Magnoliopsida</taxon>
        <taxon>eudicotyledons</taxon>
        <taxon>Gunneridae</taxon>
        <taxon>Pentapetalae</taxon>
        <taxon>rosids</taxon>
        <taxon>fabids</taxon>
        <taxon>Fabales</taxon>
        <taxon>Fabaceae</taxon>
        <taxon>Papilionoideae</taxon>
        <taxon>50 kb inversion clade</taxon>
        <taxon>NPAAA clade</taxon>
        <taxon>Hologalegina</taxon>
        <taxon>IRL clade</taxon>
        <taxon>Trifolieae</taxon>
        <taxon>Medicago</taxon>
    </lineage>
</organism>
<proteinExistence type="predicted"/>
<evidence type="ECO:0000256" key="2">
    <source>
        <dbReference type="PROSITE-ProRule" id="PRU00023"/>
    </source>
</evidence>
<accession>G7KB09</accession>
<dbReference type="InterPro" id="IPR002110">
    <property type="entry name" value="Ankyrin_rpt"/>
</dbReference>
<feature type="transmembrane region" description="Helical" evidence="3">
    <location>
        <begin position="552"/>
        <end position="574"/>
    </location>
</feature>
<keyword evidence="7" id="KW-1185">Reference proteome</keyword>
<dbReference type="SMART" id="SM00248">
    <property type="entry name" value="ANK"/>
    <property type="match status" value="4"/>
</dbReference>
<reference evidence="6" key="3">
    <citation type="submission" date="2015-04" db="UniProtKB">
        <authorList>
            <consortium name="EnsemblPlants"/>
        </authorList>
    </citation>
    <scope>IDENTIFICATION</scope>
    <source>
        <strain evidence="6">cv. Jemalong A17</strain>
    </source>
</reference>
<feature type="transmembrane region" description="Helical" evidence="3">
    <location>
        <begin position="509"/>
        <end position="531"/>
    </location>
</feature>
<dbReference type="PROSITE" id="PS50297">
    <property type="entry name" value="ANK_REP_REGION"/>
    <property type="match status" value="1"/>
</dbReference>
<dbReference type="Pfam" id="PF12796">
    <property type="entry name" value="Ank_2"/>
    <property type="match status" value="1"/>
</dbReference>
<dbReference type="SUPFAM" id="SSF48403">
    <property type="entry name" value="Ankyrin repeat"/>
    <property type="match status" value="1"/>
</dbReference>
<dbReference type="Proteomes" id="UP000002051">
    <property type="component" value="Chromosome 5"/>
</dbReference>
<dbReference type="Gene3D" id="1.25.40.20">
    <property type="entry name" value="Ankyrin repeat-containing domain"/>
    <property type="match status" value="1"/>
</dbReference>
<evidence type="ECO:0000313" key="6">
    <source>
        <dbReference type="EnsemblPlants" id="AES95737"/>
    </source>
</evidence>
<dbReference type="PANTHER" id="PTHR24177:SF329">
    <property type="entry name" value="ANKYRIN REPEAT PROTEIN"/>
    <property type="match status" value="1"/>
</dbReference>
<evidence type="ECO:0000313" key="5">
    <source>
        <dbReference type="EMBL" id="AES95737.2"/>
    </source>
</evidence>
<dbReference type="InterPro" id="IPR026961">
    <property type="entry name" value="PGG_dom"/>
</dbReference>
<feature type="domain" description="PGG" evidence="4">
    <location>
        <begin position="460"/>
        <end position="572"/>
    </location>
</feature>
<dbReference type="PaxDb" id="3880-AES95737"/>
<dbReference type="Pfam" id="PF13962">
    <property type="entry name" value="PGG"/>
    <property type="match status" value="1"/>
</dbReference>
<keyword evidence="2" id="KW-0040">ANK repeat</keyword>
<feature type="repeat" description="ANK" evidence="2">
    <location>
        <begin position="92"/>
        <end position="124"/>
    </location>
</feature>
<dbReference type="GO" id="GO:0005886">
    <property type="term" value="C:plasma membrane"/>
    <property type="evidence" value="ECO:0007669"/>
    <property type="project" value="UniProtKB-SubCell"/>
</dbReference>
<evidence type="ECO:0000256" key="1">
    <source>
        <dbReference type="ARBA" id="ARBA00004413"/>
    </source>
</evidence>
<dbReference type="PROSITE" id="PS50088">
    <property type="entry name" value="ANK_REPEAT"/>
    <property type="match status" value="1"/>
</dbReference>
<dbReference type="AlphaFoldDB" id="G7KB09"/>
<evidence type="ECO:0000259" key="4">
    <source>
        <dbReference type="Pfam" id="PF13962"/>
    </source>
</evidence>
<comment type="subcellular location">
    <subcellularLocation>
        <location evidence="1">Cell membrane</location>
        <topology evidence="1">Peripheral membrane protein</topology>
        <orientation evidence="1">Cytoplasmic side</orientation>
    </subcellularLocation>
</comment>
<reference evidence="5 7" key="1">
    <citation type="journal article" date="2011" name="Nature">
        <title>The Medicago genome provides insight into the evolution of rhizobial symbioses.</title>
        <authorList>
            <person name="Young N.D."/>
            <person name="Debelle F."/>
            <person name="Oldroyd G.E."/>
            <person name="Geurts R."/>
            <person name="Cannon S.B."/>
            <person name="Udvardi M.K."/>
            <person name="Benedito V.A."/>
            <person name="Mayer K.F."/>
            <person name="Gouzy J."/>
            <person name="Schoof H."/>
            <person name="Van de Peer Y."/>
            <person name="Proost S."/>
            <person name="Cook D.R."/>
            <person name="Meyers B.C."/>
            <person name="Spannagl M."/>
            <person name="Cheung F."/>
            <person name="De Mita S."/>
            <person name="Krishnakumar V."/>
            <person name="Gundlach H."/>
            <person name="Zhou S."/>
            <person name="Mudge J."/>
            <person name="Bharti A.K."/>
            <person name="Murray J.D."/>
            <person name="Naoumkina M.A."/>
            <person name="Rosen B."/>
            <person name="Silverstein K.A."/>
            <person name="Tang H."/>
            <person name="Rombauts S."/>
            <person name="Zhao P.X."/>
            <person name="Zhou P."/>
            <person name="Barbe V."/>
            <person name="Bardou P."/>
            <person name="Bechner M."/>
            <person name="Bellec A."/>
            <person name="Berger A."/>
            <person name="Berges H."/>
            <person name="Bidwell S."/>
            <person name="Bisseling T."/>
            <person name="Choisne N."/>
            <person name="Couloux A."/>
            <person name="Denny R."/>
            <person name="Deshpande S."/>
            <person name="Dai X."/>
            <person name="Doyle J.J."/>
            <person name="Dudez A.M."/>
            <person name="Farmer A.D."/>
            <person name="Fouteau S."/>
            <person name="Franken C."/>
            <person name="Gibelin C."/>
            <person name="Gish J."/>
            <person name="Goldstein S."/>
            <person name="Gonzalez A.J."/>
            <person name="Green P.J."/>
            <person name="Hallab A."/>
            <person name="Hartog M."/>
            <person name="Hua A."/>
            <person name="Humphray S.J."/>
            <person name="Jeong D.H."/>
            <person name="Jing Y."/>
            <person name="Jocker A."/>
            <person name="Kenton S.M."/>
            <person name="Kim D.J."/>
            <person name="Klee K."/>
            <person name="Lai H."/>
            <person name="Lang C."/>
            <person name="Lin S."/>
            <person name="Macmil S.L."/>
            <person name="Magdelenat G."/>
            <person name="Matthews L."/>
            <person name="McCorrison J."/>
            <person name="Monaghan E.L."/>
            <person name="Mun J.H."/>
            <person name="Najar F.Z."/>
            <person name="Nicholson C."/>
            <person name="Noirot C."/>
            <person name="O'Bleness M."/>
            <person name="Paule C.R."/>
            <person name="Poulain J."/>
            <person name="Prion F."/>
            <person name="Qin B."/>
            <person name="Qu C."/>
            <person name="Retzel E.F."/>
            <person name="Riddle C."/>
            <person name="Sallet E."/>
            <person name="Samain S."/>
            <person name="Samson N."/>
            <person name="Sanders I."/>
            <person name="Saurat O."/>
            <person name="Scarpelli C."/>
            <person name="Schiex T."/>
            <person name="Segurens B."/>
            <person name="Severin A.J."/>
            <person name="Sherrier D.J."/>
            <person name="Shi R."/>
            <person name="Sims S."/>
            <person name="Singer S.R."/>
            <person name="Sinharoy S."/>
            <person name="Sterck L."/>
            <person name="Viollet A."/>
            <person name="Wang B.B."/>
            <person name="Wang K."/>
            <person name="Wang M."/>
            <person name="Wang X."/>
            <person name="Warfsmann J."/>
            <person name="Weissenbach J."/>
            <person name="White D.D."/>
            <person name="White J.D."/>
            <person name="Wiley G.B."/>
            <person name="Wincker P."/>
            <person name="Xing Y."/>
            <person name="Yang L."/>
            <person name="Yao Z."/>
            <person name="Ying F."/>
            <person name="Zhai J."/>
            <person name="Zhou L."/>
            <person name="Zuber A."/>
            <person name="Denarie J."/>
            <person name="Dixon R.A."/>
            <person name="May G.D."/>
            <person name="Schwartz D.C."/>
            <person name="Rogers J."/>
            <person name="Quetier F."/>
            <person name="Town C.D."/>
            <person name="Roe B.A."/>
        </authorList>
    </citation>
    <scope>NUCLEOTIDE SEQUENCE [LARGE SCALE GENOMIC DNA]</scope>
    <source>
        <strain evidence="5">A17</strain>
        <strain evidence="6 7">cv. Jemalong A17</strain>
    </source>
</reference>
<name>G7KB09_MEDTR</name>
<dbReference type="EnsemblPlants" id="AES95737">
    <property type="protein sequence ID" value="AES95737"/>
    <property type="gene ID" value="MTR_5g028930"/>
</dbReference>
<reference evidence="5 7" key="2">
    <citation type="journal article" date="2014" name="BMC Genomics">
        <title>An improved genome release (version Mt4.0) for the model legume Medicago truncatula.</title>
        <authorList>
            <person name="Tang H."/>
            <person name="Krishnakumar V."/>
            <person name="Bidwell S."/>
            <person name="Rosen B."/>
            <person name="Chan A."/>
            <person name="Zhou S."/>
            <person name="Gentzbittel L."/>
            <person name="Childs K.L."/>
            <person name="Yandell M."/>
            <person name="Gundlach H."/>
            <person name="Mayer K.F."/>
            <person name="Schwartz D.C."/>
            <person name="Town C.D."/>
        </authorList>
    </citation>
    <scope>GENOME REANNOTATION</scope>
    <source>
        <strain evidence="6 7">cv. Jemalong A17</strain>
    </source>
</reference>
<protein>
    <submittedName>
        <fullName evidence="5">Ankyrin repeat protein</fullName>
    </submittedName>
</protein>
<evidence type="ECO:0000313" key="7">
    <source>
        <dbReference type="Proteomes" id="UP000002051"/>
    </source>
</evidence>
<dbReference type="STRING" id="3880.G7KB09"/>
<keyword evidence="3" id="KW-0812">Transmembrane</keyword>
<dbReference type="HOGENOM" id="CLU_016885_3_0_1"/>
<keyword evidence="3" id="KW-0472">Membrane</keyword>
<dbReference type="eggNOG" id="KOG0504">
    <property type="taxonomic scope" value="Eukaryota"/>
</dbReference>
<feature type="transmembrane region" description="Helical" evidence="3">
    <location>
        <begin position="467"/>
        <end position="489"/>
    </location>
</feature>
<sequence>MKNAKALHIIQLSCGRQIQDELCHFELAKDSWSHLSVVYGKTLKINLDKLEQDDDDIVSVKHKELFRMVGRGDPIENIKIDQDVYDDITSISARTLLHVAVNAGNLKNVEMLVREGRDEFVTKQDRHGDTALALAAYYNAKLDIVKYMVDSKMGEMLLMTHNTNEELPVHMAAGKGHKKMTTFLYSKTPGEVFKKDSRNRVLLLDRCITAELFEVALRLLKLYPEDLFHEASCGEINSEERNEESNKFSTLVSLAKVKLCSNFPKRRFFQPTEYLIYSRTREIYAKKYTLYEVVGVIKYLIQNLKGFNGLGLRQASAHEAMLYAAQNGIITLINAMRNANPYLLAVTDNSGRGILWYAILNRRRSVFQLIYSLNGLEKEMIKYRTDLVDNNLLHMAALLVPSSIRSGRLGPAMQVQKEIQWFKAVEEVVHPMCKEAKNEDGKKPYDVFFESHEELVKAGEKWTKDTATCYIAVASLVLTIMFAAAFTILGGNNQTGTPISLDQNTFKMFLLADSVSIITSATSVLFFISILTSRCHAIDFLKVLPMKLITGLALLLFSVCSMMVAFYAALSMILKQNHIGSRGVVLGPILSLGSVPVFILLASQIRFIWRILYCTMKNRIKG</sequence>
<dbReference type="InterPro" id="IPR036770">
    <property type="entry name" value="Ankyrin_rpt-contain_sf"/>
</dbReference>
<feature type="transmembrane region" description="Helical" evidence="3">
    <location>
        <begin position="586"/>
        <end position="609"/>
    </location>
</feature>